<evidence type="ECO:0000256" key="2">
    <source>
        <dbReference type="SAM" id="Phobius"/>
    </source>
</evidence>
<comment type="caution">
    <text evidence="4">The sequence shown here is derived from an EMBL/GenBank/DDBJ whole genome shotgun (WGS) entry which is preliminary data.</text>
</comment>
<feature type="compositionally biased region" description="Basic and acidic residues" evidence="1">
    <location>
        <begin position="276"/>
        <end position="285"/>
    </location>
</feature>
<dbReference type="PRINTS" id="PR00929">
    <property type="entry name" value="ATHOOK"/>
</dbReference>
<proteinExistence type="predicted"/>
<name>A0A2T0LXZ7_9PSEU</name>
<evidence type="ECO:0000313" key="4">
    <source>
        <dbReference type="EMBL" id="PRX48995.1"/>
    </source>
</evidence>
<protein>
    <recommendedName>
        <fullName evidence="3">DUF6542 domain-containing protein</fullName>
    </recommendedName>
</protein>
<feature type="compositionally biased region" description="Basic and acidic residues" evidence="1">
    <location>
        <begin position="238"/>
        <end position="248"/>
    </location>
</feature>
<keyword evidence="2" id="KW-0472">Membrane</keyword>
<evidence type="ECO:0000259" key="3">
    <source>
        <dbReference type="Pfam" id="PF20177"/>
    </source>
</evidence>
<keyword evidence="2" id="KW-0812">Transmembrane</keyword>
<dbReference type="EMBL" id="PVNH01000003">
    <property type="protein sequence ID" value="PRX48995.1"/>
    <property type="molecule type" value="Genomic_DNA"/>
</dbReference>
<dbReference type="GO" id="GO:0003677">
    <property type="term" value="F:DNA binding"/>
    <property type="evidence" value="ECO:0007669"/>
    <property type="project" value="InterPro"/>
</dbReference>
<feature type="region of interest" description="Disordered" evidence="1">
    <location>
        <begin position="129"/>
        <end position="300"/>
    </location>
</feature>
<feature type="transmembrane region" description="Helical" evidence="2">
    <location>
        <begin position="66"/>
        <end position="84"/>
    </location>
</feature>
<feature type="transmembrane region" description="Helical" evidence="2">
    <location>
        <begin position="104"/>
        <end position="124"/>
    </location>
</feature>
<accession>A0A2T0LXZ7</accession>
<dbReference type="Pfam" id="PF20177">
    <property type="entry name" value="DUF6542"/>
    <property type="match status" value="1"/>
</dbReference>
<sequence length="300" mass="31645">MFGPWRGLPWWGAVLFAFGLATLGAVADLQLSGALGVVFQASYLVGSVLAIGAVRRRNLFGPMVQPPLILAVTVPAVVLAGSGLPESSDMLAKVLAISTPLINGFPTMAITTGITVAIGVYRMFRERDPDAPRKVRDDRKPSGAPRDEDKRGGARPAKKKESDASRGPAKKRPAEGRGEPPRRAGGAAGAPERRRGAPPPDAAGRRARPEERRRERPPEREPGGGGKARGAGRGGRQPGDKAGGRGGDRSGSPQDPKRPRRSPPRTGEPPSGGPDGPRRGPERGGGRPPRRSRPWDDDRG</sequence>
<feature type="transmembrane region" description="Helical" evidence="2">
    <location>
        <begin position="33"/>
        <end position="54"/>
    </location>
</feature>
<keyword evidence="5" id="KW-1185">Reference proteome</keyword>
<reference evidence="4 5" key="1">
    <citation type="submission" date="2018-03" db="EMBL/GenBank/DDBJ databases">
        <title>Genomic Encyclopedia of Type Strains, Phase III (KMG-III): the genomes of soil and plant-associated and newly described type strains.</title>
        <authorList>
            <person name="Whitman W."/>
        </authorList>
    </citation>
    <scope>NUCLEOTIDE SEQUENCE [LARGE SCALE GENOMIC DNA]</scope>
    <source>
        <strain evidence="4 5">CGMCC 4.7125</strain>
    </source>
</reference>
<dbReference type="InterPro" id="IPR017956">
    <property type="entry name" value="AT_hook_DNA-bd_motif"/>
</dbReference>
<feature type="compositionally biased region" description="Basic and acidic residues" evidence="1">
    <location>
        <begin position="203"/>
        <end position="222"/>
    </location>
</feature>
<gene>
    <name evidence="4" type="ORF">B0I33_10327</name>
</gene>
<dbReference type="Proteomes" id="UP000238362">
    <property type="component" value="Unassembled WGS sequence"/>
</dbReference>
<feature type="transmembrane region" description="Helical" evidence="2">
    <location>
        <begin position="7"/>
        <end position="27"/>
    </location>
</feature>
<feature type="domain" description="DUF6542" evidence="3">
    <location>
        <begin position="7"/>
        <end position="127"/>
    </location>
</feature>
<feature type="compositionally biased region" description="Basic and acidic residues" evidence="1">
    <location>
        <begin position="129"/>
        <end position="152"/>
    </location>
</feature>
<organism evidence="4 5">
    <name type="scientific">Prauserella shujinwangii</name>
    <dbReference type="NCBI Taxonomy" id="1453103"/>
    <lineage>
        <taxon>Bacteria</taxon>
        <taxon>Bacillati</taxon>
        <taxon>Actinomycetota</taxon>
        <taxon>Actinomycetes</taxon>
        <taxon>Pseudonocardiales</taxon>
        <taxon>Pseudonocardiaceae</taxon>
        <taxon>Prauserella</taxon>
    </lineage>
</organism>
<dbReference type="AlphaFoldDB" id="A0A2T0LXZ7"/>
<feature type="compositionally biased region" description="Gly residues" evidence="1">
    <location>
        <begin position="223"/>
        <end position="237"/>
    </location>
</feature>
<dbReference type="InterPro" id="IPR046672">
    <property type="entry name" value="DUF6542"/>
</dbReference>
<feature type="compositionally biased region" description="Basic and acidic residues" evidence="1">
    <location>
        <begin position="172"/>
        <end position="182"/>
    </location>
</feature>
<keyword evidence="2" id="KW-1133">Transmembrane helix</keyword>
<evidence type="ECO:0000313" key="5">
    <source>
        <dbReference type="Proteomes" id="UP000238362"/>
    </source>
</evidence>
<evidence type="ECO:0000256" key="1">
    <source>
        <dbReference type="SAM" id="MobiDB-lite"/>
    </source>
</evidence>